<sequence>MKRQANVCALMRGTATSPRQRSTSCQSYQRDPRQSDKRRTAHYHPHVASLRACRLLSRRLAALSPLSPKLAFRRHRRLLDSGKAPSASSTQGTMSQPMSSSACHGPTVSRPLPPPPPPYTAAATNCSLASTIELHWQRAKSSPTTRSMGSLPSTRLARSVSMRQPCSMVSL</sequence>
<keyword evidence="3" id="KW-1185">Reference proteome</keyword>
<evidence type="ECO:0000256" key="1">
    <source>
        <dbReference type="SAM" id="MobiDB-lite"/>
    </source>
</evidence>
<feature type="region of interest" description="Disordered" evidence="1">
    <location>
        <begin position="1"/>
        <end position="42"/>
    </location>
</feature>
<evidence type="ECO:0000313" key="3">
    <source>
        <dbReference type="Proteomes" id="UP001304895"/>
    </source>
</evidence>
<proteinExistence type="predicted"/>
<dbReference type="AlphaFoldDB" id="A0AAN6UFK3"/>
<feature type="compositionally biased region" description="Polar residues" evidence="1">
    <location>
        <begin position="139"/>
        <end position="153"/>
    </location>
</feature>
<comment type="caution">
    <text evidence="2">The sequence shown here is derived from an EMBL/GenBank/DDBJ whole genome shotgun (WGS) entry which is preliminary data.</text>
</comment>
<feature type="region of interest" description="Disordered" evidence="1">
    <location>
        <begin position="81"/>
        <end position="117"/>
    </location>
</feature>
<feature type="compositionally biased region" description="Polar residues" evidence="1">
    <location>
        <begin position="86"/>
        <end position="102"/>
    </location>
</feature>
<name>A0AAN6UFK3_9PEZI</name>
<reference evidence="2" key="1">
    <citation type="journal article" date="2023" name="Mol. Phylogenet. Evol.">
        <title>Genome-scale phylogeny and comparative genomics of the fungal order Sordariales.</title>
        <authorList>
            <person name="Hensen N."/>
            <person name="Bonometti L."/>
            <person name="Westerberg I."/>
            <person name="Brannstrom I.O."/>
            <person name="Guillou S."/>
            <person name="Cros-Aarteil S."/>
            <person name="Calhoun S."/>
            <person name="Haridas S."/>
            <person name="Kuo A."/>
            <person name="Mondo S."/>
            <person name="Pangilinan J."/>
            <person name="Riley R."/>
            <person name="LaButti K."/>
            <person name="Andreopoulos B."/>
            <person name="Lipzen A."/>
            <person name="Chen C."/>
            <person name="Yan M."/>
            <person name="Daum C."/>
            <person name="Ng V."/>
            <person name="Clum A."/>
            <person name="Steindorff A."/>
            <person name="Ohm R.A."/>
            <person name="Martin F."/>
            <person name="Silar P."/>
            <person name="Natvig D.O."/>
            <person name="Lalanne C."/>
            <person name="Gautier V."/>
            <person name="Ament-Velasquez S.L."/>
            <person name="Kruys A."/>
            <person name="Hutchinson M.I."/>
            <person name="Powell A.J."/>
            <person name="Barry K."/>
            <person name="Miller A.N."/>
            <person name="Grigoriev I.V."/>
            <person name="Debuchy R."/>
            <person name="Gladieux P."/>
            <person name="Hiltunen Thoren M."/>
            <person name="Johannesson H."/>
        </authorList>
    </citation>
    <scope>NUCLEOTIDE SEQUENCE</scope>
    <source>
        <strain evidence="2">CBS 123565</strain>
    </source>
</reference>
<feature type="compositionally biased region" description="Polar residues" evidence="1">
    <location>
        <begin position="14"/>
        <end position="29"/>
    </location>
</feature>
<gene>
    <name evidence="2" type="ORF">BT67DRAFT_134664</name>
</gene>
<dbReference type="EMBL" id="MU853420">
    <property type="protein sequence ID" value="KAK4132077.1"/>
    <property type="molecule type" value="Genomic_DNA"/>
</dbReference>
<dbReference type="Proteomes" id="UP001304895">
    <property type="component" value="Unassembled WGS sequence"/>
</dbReference>
<reference evidence="2" key="2">
    <citation type="submission" date="2023-05" db="EMBL/GenBank/DDBJ databases">
        <authorList>
            <consortium name="Lawrence Berkeley National Laboratory"/>
            <person name="Steindorff A."/>
            <person name="Hensen N."/>
            <person name="Bonometti L."/>
            <person name="Westerberg I."/>
            <person name="Brannstrom I.O."/>
            <person name="Guillou S."/>
            <person name="Cros-Aarteil S."/>
            <person name="Calhoun S."/>
            <person name="Haridas S."/>
            <person name="Kuo A."/>
            <person name="Mondo S."/>
            <person name="Pangilinan J."/>
            <person name="Riley R."/>
            <person name="Labutti K."/>
            <person name="Andreopoulos B."/>
            <person name="Lipzen A."/>
            <person name="Chen C."/>
            <person name="Yanf M."/>
            <person name="Daum C."/>
            <person name="Ng V."/>
            <person name="Clum A."/>
            <person name="Ohm R."/>
            <person name="Martin F."/>
            <person name="Silar P."/>
            <person name="Natvig D."/>
            <person name="Lalanne C."/>
            <person name="Gautier V."/>
            <person name="Ament-Velasquez S.L."/>
            <person name="Kruys A."/>
            <person name="Hutchinson M.I."/>
            <person name="Powell A.J."/>
            <person name="Barry K."/>
            <person name="Miller A.N."/>
            <person name="Grigoriev I.V."/>
            <person name="Debuchy R."/>
            <person name="Gladieux P."/>
            <person name="Thoren M.H."/>
            <person name="Johannesson H."/>
        </authorList>
    </citation>
    <scope>NUCLEOTIDE SEQUENCE</scope>
    <source>
        <strain evidence="2">CBS 123565</strain>
    </source>
</reference>
<accession>A0AAN6UFK3</accession>
<protein>
    <submittedName>
        <fullName evidence="2">Uncharacterized protein</fullName>
    </submittedName>
</protein>
<organism evidence="2 3">
    <name type="scientific">Trichocladium antarcticum</name>
    <dbReference type="NCBI Taxonomy" id="1450529"/>
    <lineage>
        <taxon>Eukaryota</taxon>
        <taxon>Fungi</taxon>
        <taxon>Dikarya</taxon>
        <taxon>Ascomycota</taxon>
        <taxon>Pezizomycotina</taxon>
        <taxon>Sordariomycetes</taxon>
        <taxon>Sordariomycetidae</taxon>
        <taxon>Sordariales</taxon>
        <taxon>Chaetomiaceae</taxon>
        <taxon>Trichocladium</taxon>
    </lineage>
</organism>
<feature type="compositionally biased region" description="Polar residues" evidence="1">
    <location>
        <begin position="161"/>
        <end position="171"/>
    </location>
</feature>
<feature type="region of interest" description="Disordered" evidence="1">
    <location>
        <begin position="137"/>
        <end position="171"/>
    </location>
</feature>
<evidence type="ECO:0000313" key="2">
    <source>
        <dbReference type="EMBL" id="KAK4132077.1"/>
    </source>
</evidence>